<dbReference type="PANTHER" id="PTHR19328">
    <property type="entry name" value="HEDGEHOG-INTERACTING PROTEIN"/>
    <property type="match status" value="1"/>
</dbReference>
<feature type="chain" id="PRO_5037619021" evidence="1">
    <location>
        <begin position="33"/>
        <end position="416"/>
    </location>
</feature>
<reference evidence="3" key="1">
    <citation type="journal article" date="2014" name="Int. J. Syst. Evol. Microbiol.">
        <title>Complete genome sequence of Corynebacterium casei LMG S-19264T (=DSM 44701T), isolated from a smear-ripened cheese.</title>
        <authorList>
            <consortium name="US DOE Joint Genome Institute (JGI-PGF)"/>
            <person name="Walter F."/>
            <person name="Albersmeier A."/>
            <person name="Kalinowski J."/>
            <person name="Ruckert C."/>
        </authorList>
    </citation>
    <scope>NUCLEOTIDE SEQUENCE</scope>
    <source>
        <strain evidence="3">CGMCC 1.15425</strain>
    </source>
</reference>
<dbReference type="Proteomes" id="UP000627715">
    <property type="component" value="Unassembled WGS sequence"/>
</dbReference>
<dbReference type="RefSeq" id="WP_082866757.1">
    <property type="nucleotide sequence ID" value="NZ_BMIY01000005.1"/>
</dbReference>
<feature type="signal peptide" evidence="1">
    <location>
        <begin position="1"/>
        <end position="32"/>
    </location>
</feature>
<dbReference type="AlphaFoldDB" id="A0A917LTG3"/>
<dbReference type="PANTHER" id="PTHR19328:SF13">
    <property type="entry name" value="HIPL1 PROTEIN"/>
    <property type="match status" value="1"/>
</dbReference>
<sequence>MKRMNTLQHRNNQFIGTASALALCIGMSQASAQDEIIRGDIPDMPEMQWVPEPEGIQVEQFASDLEVVWNIRFAPDERMWVTERPGRVRIFEQDGSTSDTPWLSIEDITFFQGESGLTGQAFHPDYPETPWVYLMYTYQTEEGPLNRISRFQDLGDRAGEEEILLDGLAAQARGGSHSGGTLEFGPDGKLYAATGDAFERQRSNNLEDPNGAVLRLNPDGSVPADNPWPGNPIWAHGMRNPHGLSWQPDTGLLFAGDHGPTGEDRLMAHDRIIVLQGGEHHGWPVMVGAIDSPEYVDPILAFAPNSSPPGDVLFYDADLMPQFQGDLFVSVLGFQPQDRQNLMRIRFEDESQPTKPTAIERWFNDAEGNSVYGRLRALAVGPDGALYVGTSNHDGRQMTPAKREQPDQILRITPAD</sequence>
<organism evidence="3 4">
    <name type="scientific">Pseudohongiella nitratireducens</name>
    <dbReference type="NCBI Taxonomy" id="1768907"/>
    <lineage>
        <taxon>Bacteria</taxon>
        <taxon>Pseudomonadati</taxon>
        <taxon>Pseudomonadota</taxon>
        <taxon>Gammaproteobacteria</taxon>
        <taxon>Pseudomonadales</taxon>
        <taxon>Pseudohongiellaceae</taxon>
        <taxon>Pseudohongiella</taxon>
    </lineage>
</organism>
<keyword evidence="1" id="KW-0732">Signal</keyword>
<dbReference type="EMBL" id="BMIY01000005">
    <property type="protein sequence ID" value="GGG56867.1"/>
    <property type="molecule type" value="Genomic_DNA"/>
</dbReference>
<evidence type="ECO:0000313" key="4">
    <source>
        <dbReference type="Proteomes" id="UP000627715"/>
    </source>
</evidence>
<protein>
    <submittedName>
        <fullName evidence="3">Oxidoreductase</fullName>
    </submittedName>
</protein>
<dbReference type="SUPFAM" id="SSF50952">
    <property type="entry name" value="Soluble quinoprotein glucose dehydrogenase"/>
    <property type="match status" value="1"/>
</dbReference>
<dbReference type="Gene3D" id="2.120.10.30">
    <property type="entry name" value="TolB, C-terminal domain"/>
    <property type="match status" value="1"/>
</dbReference>
<accession>A0A917LTG3</accession>
<dbReference type="InterPro" id="IPR011042">
    <property type="entry name" value="6-blade_b-propeller_TolB-like"/>
</dbReference>
<proteinExistence type="predicted"/>
<evidence type="ECO:0000313" key="3">
    <source>
        <dbReference type="EMBL" id="GGG56867.1"/>
    </source>
</evidence>
<dbReference type="Pfam" id="PF07995">
    <property type="entry name" value="GSDH"/>
    <property type="match status" value="1"/>
</dbReference>
<dbReference type="OrthoDB" id="9770043at2"/>
<comment type="caution">
    <text evidence="3">The sequence shown here is derived from an EMBL/GenBank/DDBJ whole genome shotgun (WGS) entry which is preliminary data.</text>
</comment>
<evidence type="ECO:0000259" key="2">
    <source>
        <dbReference type="Pfam" id="PF07995"/>
    </source>
</evidence>
<reference evidence="3" key="2">
    <citation type="submission" date="2020-09" db="EMBL/GenBank/DDBJ databases">
        <authorList>
            <person name="Sun Q."/>
            <person name="Zhou Y."/>
        </authorList>
    </citation>
    <scope>NUCLEOTIDE SEQUENCE</scope>
    <source>
        <strain evidence="3">CGMCC 1.15425</strain>
    </source>
</reference>
<dbReference type="InterPro" id="IPR011041">
    <property type="entry name" value="Quinoprot_gluc/sorb_DH_b-prop"/>
</dbReference>
<evidence type="ECO:0000256" key="1">
    <source>
        <dbReference type="SAM" id="SignalP"/>
    </source>
</evidence>
<feature type="domain" description="Glucose/Sorbosone dehydrogenase" evidence="2">
    <location>
        <begin position="66"/>
        <end position="396"/>
    </location>
</feature>
<gene>
    <name evidence="3" type="ORF">GCM10011403_12530</name>
</gene>
<keyword evidence="4" id="KW-1185">Reference proteome</keyword>
<name>A0A917LTG3_9GAMM</name>
<dbReference type="InterPro" id="IPR012938">
    <property type="entry name" value="Glc/Sorbosone_DH"/>
</dbReference>